<reference evidence="2 3" key="1">
    <citation type="journal article" date="2023" name="bioRxiv">
        <title>High-quality genome assemblies of four members of thePodospora anserinaspecies complex.</title>
        <authorList>
            <person name="Ament-Velasquez S.L."/>
            <person name="Vogan A.A."/>
            <person name="Wallerman O."/>
            <person name="Hartmann F."/>
            <person name="Gautier V."/>
            <person name="Silar P."/>
            <person name="Giraud T."/>
            <person name="Johannesson H."/>
        </authorList>
    </citation>
    <scope>NUCLEOTIDE SEQUENCE [LARGE SCALE GENOMIC DNA]</scope>
    <source>
        <strain evidence="2 3">CBS 112042</strain>
    </source>
</reference>
<feature type="compositionally biased region" description="Polar residues" evidence="1">
    <location>
        <begin position="353"/>
        <end position="373"/>
    </location>
</feature>
<feature type="compositionally biased region" description="Low complexity" evidence="1">
    <location>
        <begin position="446"/>
        <end position="456"/>
    </location>
</feature>
<name>A0ABR0FDY4_9PEZI</name>
<feature type="region of interest" description="Disordered" evidence="1">
    <location>
        <begin position="419"/>
        <end position="457"/>
    </location>
</feature>
<accession>A0ABR0FDY4</accession>
<feature type="region of interest" description="Disordered" evidence="1">
    <location>
        <begin position="314"/>
        <end position="373"/>
    </location>
</feature>
<comment type="caution">
    <text evidence="2">The sequence shown here is derived from an EMBL/GenBank/DDBJ whole genome shotgun (WGS) entry which is preliminary data.</text>
</comment>
<feature type="compositionally biased region" description="Low complexity" evidence="1">
    <location>
        <begin position="425"/>
        <end position="436"/>
    </location>
</feature>
<evidence type="ECO:0000256" key="1">
    <source>
        <dbReference type="SAM" id="MobiDB-lite"/>
    </source>
</evidence>
<evidence type="ECO:0000313" key="3">
    <source>
        <dbReference type="Proteomes" id="UP001322138"/>
    </source>
</evidence>
<feature type="region of interest" description="Disordered" evidence="1">
    <location>
        <begin position="1"/>
        <end position="20"/>
    </location>
</feature>
<gene>
    <name evidence="2" type="ORF">QC761_503100</name>
</gene>
<evidence type="ECO:0000313" key="2">
    <source>
        <dbReference type="EMBL" id="KAK4641309.1"/>
    </source>
</evidence>
<organism evidence="2 3">
    <name type="scientific">Podospora bellae-mahoneyi</name>
    <dbReference type="NCBI Taxonomy" id="2093777"/>
    <lineage>
        <taxon>Eukaryota</taxon>
        <taxon>Fungi</taxon>
        <taxon>Dikarya</taxon>
        <taxon>Ascomycota</taxon>
        <taxon>Pezizomycotina</taxon>
        <taxon>Sordariomycetes</taxon>
        <taxon>Sordariomycetidae</taxon>
        <taxon>Sordariales</taxon>
        <taxon>Podosporaceae</taxon>
        <taxon>Podospora</taxon>
    </lineage>
</organism>
<dbReference type="EMBL" id="JAFFGZ010000007">
    <property type="protein sequence ID" value="KAK4641309.1"/>
    <property type="molecule type" value="Genomic_DNA"/>
</dbReference>
<keyword evidence="3" id="KW-1185">Reference proteome</keyword>
<dbReference type="Proteomes" id="UP001322138">
    <property type="component" value="Unassembled WGS sequence"/>
</dbReference>
<protein>
    <submittedName>
        <fullName evidence="2">Uncharacterized protein</fullName>
    </submittedName>
</protein>
<sequence>MLDLLPPRATPIPSTDSQLRPRAFRTPLCPALQQRRKISSKFIPIKGMVHGPPSEGWELQPGHDTSLGFDQETRAWLEELYQAWASNAPISTFSSIRDGLVDQCDHLDTRISTFCSVARIVSSHRSQANREPEWKELLALSHLTDRNKREEATKKKRKRAYNENNRLRNLAFIVALWSPDVVFHYAWNCASQVQMNMLRACATSYPNFFNEFLPRLNAVLLQRHRQALLGGRLKTLNEAPLQPHRDFDLVTLASTTVDGKMEELWVASQDGRVAVDANAIVFLRDIRPGHYAAHLLRRDRFGVLAARGEACLPSSPRHQHAMPLKTSPAEVSTGDEDGPGDAQIAPAQDQLRDTQPSLDVSPNQLENFQGMSSAPSEAMPLFDSMWDWNSADLSYSIDMHDPMCWQSSALFLSPSAMNSFGQHQPSTITSEPTTPSFPGPSRLHSEPSPTSPQSSELEADLFTSAALYLGTAPITGKDLASLEETLHSQYYPTIMPYIDGMLAKEAREDPLETHQDQAPPLKAATKWASMWTQGNAVLPGRAASPMDADVLYLTSNEAIQAAKAHQVFEKPVIIKETFLDSGMHAMLDSLCLLEDELANSVHDRGTSNLRNMTHSHRPLLTMLPRFRLLDCLIERLRLRTSRSASACQQLGSPEAFPEIRTDFNAVTLPHVCFGPSFATMSGVWLRNLEGLKICIFASLSDTDTDPALKGLERNDAHRAFILEEDDILIIPPASRIVYTVYSPVQGIMEGGIFWDSLALSSLLDSTMWIQRRGPGVASKFDQDITFHSRQLLGLLEALRSLMDVHPHLFGDNIVPSLLESLDQALARSDHSREAQ</sequence>
<dbReference type="RefSeq" id="XP_062730285.1">
    <property type="nucleotide sequence ID" value="XM_062879544.1"/>
</dbReference>
<dbReference type="GeneID" id="87899026"/>
<proteinExistence type="predicted"/>